<evidence type="ECO:0000313" key="3">
    <source>
        <dbReference type="Proteomes" id="UP001651158"/>
    </source>
</evidence>
<accession>A0ABR4Q0I2</accession>
<dbReference type="Pfam" id="PF00188">
    <property type="entry name" value="CAP"/>
    <property type="match status" value="1"/>
</dbReference>
<dbReference type="PANTHER" id="PTHR10334">
    <property type="entry name" value="CYSTEINE-RICH SECRETORY PROTEIN-RELATED"/>
    <property type="match status" value="1"/>
</dbReference>
<keyword evidence="3" id="KW-1185">Reference proteome</keyword>
<dbReference type="InterPro" id="IPR014044">
    <property type="entry name" value="CAP_dom"/>
</dbReference>
<comment type="caution">
    <text evidence="2">The sequence shown here is derived from an EMBL/GenBank/DDBJ whole genome shotgun (WGS) entry which is preliminary data.</text>
</comment>
<proteinExistence type="predicted"/>
<dbReference type="EMBL" id="JAKROA010000020">
    <property type="protein sequence ID" value="KAL5103173.1"/>
    <property type="molecule type" value="Genomic_DNA"/>
</dbReference>
<protein>
    <submittedName>
        <fullName evidence="2">GLIPR1-like protein 1</fullName>
    </submittedName>
</protein>
<dbReference type="PRINTS" id="PR00837">
    <property type="entry name" value="V5TPXLIKE"/>
</dbReference>
<dbReference type="Proteomes" id="UP001651158">
    <property type="component" value="Unassembled WGS sequence"/>
</dbReference>
<dbReference type="SUPFAM" id="SSF55797">
    <property type="entry name" value="PR-1-like"/>
    <property type="match status" value="1"/>
</dbReference>
<dbReference type="Gene3D" id="3.40.33.10">
    <property type="entry name" value="CAP"/>
    <property type="match status" value="1"/>
</dbReference>
<sequence>MWLERVAGLPCEHVYSFLSLIILISTSTCQRLTDVERAQILKAHLEVREDVQPSASNMLLMHYSMALERLAADWAARCVLAHPNPRRYPQYRGIGQNIALIAGFKPYLTESVCGWKRESRFYRYSNNTCSHKCGHYIQLVWAKSSQLGCARQRCDGLNPGWRNPQYLTVCQYRPGVTFSGVRPYLSGASCSRCPEGYSCYHKQCVRHHQPSRTHPTEHLKVVDNVFVPECLPDSFYSISLFA</sequence>
<dbReference type="SMART" id="SM00198">
    <property type="entry name" value="SCP"/>
    <property type="match status" value="1"/>
</dbReference>
<reference evidence="2 3" key="1">
    <citation type="journal article" date="2022" name="Front. Cell. Infect. Microbiol.">
        <title>The Genomes of Two Strains of Taenia crassiceps the Animal Model for the Study of Human Cysticercosis.</title>
        <authorList>
            <person name="Bobes R.J."/>
            <person name="Estrada K."/>
            <person name="Rios-Valencia D.G."/>
            <person name="Calderon-Gallegos A."/>
            <person name="de la Torre P."/>
            <person name="Carrero J.C."/>
            <person name="Sanchez-Flores A."/>
            <person name="Laclette J.P."/>
        </authorList>
    </citation>
    <scope>NUCLEOTIDE SEQUENCE [LARGE SCALE GENOMIC DNA]</scope>
    <source>
        <strain evidence="2">WFUcys</strain>
    </source>
</reference>
<evidence type="ECO:0000313" key="2">
    <source>
        <dbReference type="EMBL" id="KAL5103173.1"/>
    </source>
</evidence>
<dbReference type="InterPro" id="IPR001283">
    <property type="entry name" value="CRISP-related"/>
</dbReference>
<name>A0ABR4Q0I2_9CEST</name>
<gene>
    <name evidence="2" type="ORF">TcWFU_006347</name>
</gene>
<feature type="domain" description="SCP" evidence="1">
    <location>
        <begin position="35"/>
        <end position="180"/>
    </location>
</feature>
<evidence type="ECO:0000259" key="1">
    <source>
        <dbReference type="SMART" id="SM00198"/>
    </source>
</evidence>
<organism evidence="2 3">
    <name type="scientific">Taenia crassiceps</name>
    <dbReference type="NCBI Taxonomy" id="6207"/>
    <lineage>
        <taxon>Eukaryota</taxon>
        <taxon>Metazoa</taxon>
        <taxon>Spiralia</taxon>
        <taxon>Lophotrochozoa</taxon>
        <taxon>Platyhelminthes</taxon>
        <taxon>Cestoda</taxon>
        <taxon>Eucestoda</taxon>
        <taxon>Cyclophyllidea</taxon>
        <taxon>Taeniidae</taxon>
        <taxon>Taenia</taxon>
    </lineage>
</organism>
<dbReference type="InterPro" id="IPR035940">
    <property type="entry name" value="CAP_sf"/>
</dbReference>